<organism evidence="3 4">
    <name type="scientific">Eubacterium aggregans</name>
    <dbReference type="NCBI Taxonomy" id="81409"/>
    <lineage>
        <taxon>Bacteria</taxon>
        <taxon>Bacillati</taxon>
        <taxon>Bacillota</taxon>
        <taxon>Clostridia</taxon>
        <taxon>Eubacteriales</taxon>
        <taxon>Eubacteriaceae</taxon>
        <taxon>Eubacterium</taxon>
    </lineage>
</organism>
<comment type="similarity">
    <text evidence="1">Belongs to the CapA family.</text>
</comment>
<gene>
    <name evidence="3" type="ORF">SAMN04515656_103120</name>
</gene>
<dbReference type="Proteomes" id="UP000199394">
    <property type="component" value="Unassembled WGS sequence"/>
</dbReference>
<dbReference type="RefSeq" id="WP_242911576.1">
    <property type="nucleotide sequence ID" value="NZ_FNRK01000003.1"/>
</dbReference>
<dbReference type="AlphaFoldDB" id="A0A1H3Y9B3"/>
<dbReference type="CDD" id="cd07381">
    <property type="entry name" value="MPP_CapA"/>
    <property type="match status" value="1"/>
</dbReference>
<proteinExistence type="inferred from homology"/>
<feature type="domain" description="Capsule synthesis protein CapA" evidence="2">
    <location>
        <begin position="2"/>
        <end position="239"/>
    </location>
</feature>
<evidence type="ECO:0000256" key="1">
    <source>
        <dbReference type="ARBA" id="ARBA00005662"/>
    </source>
</evidence>
<dbReference type="Gene3D" id="3.60.21.10">
    <property type="match status" value="1"/>
</dbReference>
<dbReference type="EMBL" id="FNRK01000003">
    <property type="protein sequence ID" value="SEA08196.1"/>
    <property type="molecule type" value="Genomic_DNA"/>
</dbReference>
<dbReference type="InterPro" id="IPR029052">
    <property type="entry name" value="Metallo-depent_PP-like"/>
</dbReference>
<sequence length="291" mass="32822">MNLLIAGDTVPVGDNISLFKKGDIETLLGEALYEKWIEADYRVFNLETPLYDGNTPISKCGPNLKAPTDTIQGLAKLKPTLVSLSNNHILDHGSEGVYSTLDQFKKHEIQVIGVGDNLKEAHKPEIININGQKIGFYSCAEHEFTIATETSPGANPFDPLESLDHIRDLSQQVNYTIILLHGGKEHYRYPSPYLQKVCRKMVEKGADLVVCQHSHCIGCEENYKNSKIVYGQGNFIFDYSDSDFWQTCLLINLDLDSFEISYIPIEKQYEVIPESTDIAIMNDFLKRSQEI</sequence>
<protein>
    <submittedName>
        <fullName evidence="3">Poly-gamma-glutamate synthesis protein (Capsule biosynthesis protein)</fullName>
    </submittedName>
</protein>
<dbReference type="InterPro" id="IPR019079">
    <property type="entry name" value="Capsule_synth_CapA"/>
</dbReference>
<keyword evidence="4" id="KW-1185">Reference proteome</keyword>
<evidence type="ECO:0000313" key="3">
    <source>
        <dbReference type="EMBL" id="SEA08196.1"/>
    </source>
</evidence>
<dbReference type="Pfam" id="PF09587">
    <property type="entry name" value="PGA_cap"/>
    <property type="match status" value="1"/>
</dbReference>
<accession>A0A1H3Y9B3</accession>
<dbReference type="InterPro" id="IPR052169">
    <property type="entry name" value="CW_Biosynth-Accessory"/>
</dbReference>
<dbReference type="SUPFAM" id="SSF56300">
    <property type="entry name" value="Metallo-dependent phosphatases"/>
    <property type="match status" value="1"/>
</dbReference>
<reference evidence="3 4" key="1">
    <citation type="submission" date="2016-10" db="EMBL/GenBank/DDBJ databases">
        <authorList>
            <person name="de Groot N.N."/>
        </authorList>
    </citation>
    <scope>NUCLEOTIDE SEQUENCE [LARGE SCALE GENOMIC DNA]</scope>
    <source>
        <strain evidence="3 4">SR12</strain>
    </source>
</reference>
<name>A0A1H3Y9B3_9FIRM</name>
<evidence type="ECO:0000259" key="2">
    <source>
        <dbReference type="SMART" id="SM00854"/>
    </source>
</evidence>
<dbReference type="STRING" id="81409.SAMN04515656_103120"/>
<dbReference type="SMART" id="SM00854">
    <property type="entry name" value="PGA_cap"/>
    <property type="match status" value="1"/>
</dbReference>
<dbReference type="PANTHER" id="PTHR33393">
    <property type="entry name" value="POLYGLUTAMINE SYNTHESIS ACCESSORY PROTEIN RV0574C-RELATED"/>
    <property type="match status" value="1"/>
</dbReference>
<evidence type="ECO:0000313" key="4">
    <source>
        <dbReference type="Proteomes" id="UP000199394"/>
    </source>
</evidence>
<dbReference type="PANTHER" id="PTHR33393:SF13">
    <property type="entry name" value="PGA BIOSYNTHESIS PROTEIN CAPA"/>
    <property type="match status" value="1"/>
</dbReference>